<keyword evidence="3" id="KW-0964">Secreted</keyword>
<evidence type="ECO:0000256" key="2">
    <source>
        <dbReference type="ARBA" id="ARBA00006077"/>
    </source>
</evidence>
<organism evidence="9">
    <name type="scientific">Conus diadema</name>
    <name type="common">Diadem cone</name>
    <name type="synonym">Lividoconus diadema</name>
    <dbReference type="NCBI Taxonomy" id="257325"/>
    <lineage>
        <taxon>Eukaryota</taxon>
        <taxon>Metazoa</taxon>
        <taxon>Spiralia</taxon>
        <taxon>Lophotrochozoa</taxon>
        <taxon>Mollusca</taxon>
        <taxon>Gastropoda</taxon>
        <taxon>Caenogastropoda</taxon>
        <taxon>Neogastropoda</taxon>
        <taxon>Conoidea</taxon>
        <taxon>Conidae</taxon>
        <taxon>Conus</taxon>
        <taxon>Lividoconus</taxon>
    </lineage>
</organism>
<evidence type="ECO:0000256" key="5">
    <source>
        <dbReference type="ARBA" id="ARBA00022699"/>
    </source>
</evidence>
<dbReference type="GO" id="GO:0090729">
    <property type="term" value="F:toxin activity"/>
    <property type="evidence" value="ECO:0007669"/>
    <property type="project" value="UniProtKB-KW"/>
</dbReference>
<evidence type="ECO:0000313" key="9">
    <source>
        <dbReference type="EMBL" id="AFD18454.1"/>
    </source>
</evidence>
<comment type="subcellular location">
    <subcellularLocation>
        <location evidence="1">Secreted</location>
    </subcellularLocation>
</comment>
<keyword evidence="4" id="KW-0800">Toxin</keyword>
<accession>H9N3N7</accession>
<keyword evidence="8" id="KW-0629">Postsynaptic neurotoxin</keyword>
<dbReference type="EMBL" id="JF723389">
    <property type="protein sequence ID" value="AFD18454.1"/>
    <property type="molecule type" value="Genomic_DNA"/>
</dbReference>
<proteinExistence type="inferred from homology"/>
<dbReference type="GO" id="GO:0035792">
    <property type="term" value="C:host cell postsynaptic membrane"/>
    <property type="evidence" value="ECO:0007669"/>
    <property type="project" value="UniProtKB-KW"/>
</dbReference>
<comment type="similarity">
    <text evidence="2">Belongs to the conotoxin A superfamily.</text>
</comment>
<evidence type="ECO:0000256" key="1">
    <source>
        <dbReference type="ARBA" id="ARBA00004613"/>
    </source>
</evidence>
<dbReference type="Pfam" id="PF07365">
    <property type="entry name" value="Toxin_8"/>
    <property type="match status" value="1"/>
</dbReference>
<dbReference type="InterPro" id="IPR009958">
    <property type="entry name" value="Conotoxin_a-typ"/>
</dbReference>
<evidence type="ECO:0000256" key="3">
    <source>
        <dbReference type="ARBA" id="ARBA00022525"/>
    </source>
</evidence>
<reference evidence="9" key="1">
    <citation type="journal article" date="2012" name="Mol. Biol. Evol.">
        <title>Extensive and continuous duplication facilitates rapid evolution and diversification of gene families.</title>
        <authorList>
            <person name="Chang D."/>
            <person name="Duda T.F.Jr."/>
        </authorList>
    </citation>
    <scope>NUCLEOTIDE SEQUENCE</scope>
    <source>
        <strain evidence="9">DIAD_14</strain>
    </source>
</reference>
<dbReference type="AlphaFoldDB" id="H9N3N7"/>
<feature type="non-terminal residue" evidence="9">
    <location>
        <position position="1"/>
    </location>
</feature>
<keyword evidence="6" id="KW-0008">Acetylcholine receptor inhibiting toxin</keyword>
<dbReference type="GO" id="GO:0030550">
    <property type="term" value="F:acetylcholine receptor inhibitor activity"/>
    <property type="evidence" value="ECO:0007669"/>
    <property type="project" value="UniProtKB-KW"/>
</dbReference>
<keyword evidence="7" id="KW-1015">Disulfide bond</keyword>
<evidence type="ECO:0000256" key="6">
    <source>
        <dbReference type="ARBA" id="ARBA00022945"/>
    </source>
</evidence>
<sequence length="33" mass="3720">AAKFKAPALMERNVWEKCCLDPRCSGKHQNKCG</sequence>
<evidence type="ECO:0000256" key="7">
    <source>
        <dbReference type="ARBA" id="ARBA00023157"/>
    </source>
</evidence>
<evidence type="ECO:0000256" key="4">
    <source>
        <dbReference type="ARBA" id="ARBA00022656"/>
    </source>
</evidence>
<dbReference type="GO" id="GO:0005576">
    <property type="term" value="C:extracellular region"/>
    <property type="evidence" value="ECO:0007669"/>
    <property type="project" value="UniProtKB-SubCell"/>
</dbReference>
<protein>
    <submittedName>
        <fullName evidence="9">Alpha-conotoxin</fullName>
    </submittedName>
</protein>
<keyword evidence="5" id="KW-0528">Neurotoxin</keyword>
<evidence type="ECO:0000256" key="8">
    <source>
        <dbReference type="ARBA" id="ARBA00023327"/>
    </source>
</evidence>
<name>H9N3N7_CONDD</name>